<gene>
    <name evidence="1" type="ORF">H1W00_14300</name>
</gene>
<comment type="caution">
    <text evidence="1">The sequence shown here is derived from an EMBL/GenBank/DDBJ whole genome shotgun (WGS) entry which is preliminary data.</text>
</comment>
<dbReference type="AlphaFoldDB" id="A0A838XRM3"/>
<accession>A0A838XRM3</accession>
<proteinExistence type="predicted"/>
<reference evidence="1 2" key="1">
    <citation type="submission" date="2020-07" db="EMBL/GenBank/DDBJ databases">
        <title>Draft genome and description of Aeromicrobium phoceense strain Marseille-Q0843 isolated from healthy skin swab.</title>
        <authorList>
            <person name="Boxberger M."/>
            <person name="La Scola B."/>
        </authorList>
    </citation>
    <scope>NUCLEOTIDE SEQUENCE [LARGE SCALE GENOMIC DNA]</scope>
    <source>
        <strain evidence="1 2">Marseille-Q0843</strain>
    </source>
</reference>
<organism evidence="1 2">
    <name type="scientific">Aeromicrobium phoceense</name>
    <dbReference type="NCBI Taxonomy" id="2754045"/>
    <lineage>
        <taxon>Bacteria</taxon>
        <taxon>Bacillati</taxon>
        <taxon>Actinomycetota</taxon>
        <taxon>Actinomycetes</taxon>
        <taxon>Propionibacteriales</taxon>
        <taxon>Nocardioidaceae</taxon>
        <taxon>Aeromicrobium</taxon>
    </lineage>
</organism>
<dbReference type="Proteomes" id="UP000550354">
    <property type="component" value="Unassembled WGS sequence"/>
</dbReference>
<protein>
    <submittedName>
        <fullName evidence="1">Uncharacterized protein</fullName>
    </submittedName>
</protein>
<dbReference type="EMBL" id="JACEOG010000002">
    <property type="protein sequence ID" value="MBA4609653.1"/>
    <property type="molecule type" value="Genomic_DNA"/>
</dbReference>
<dbReference type="RefSeq" id="WP_181756500.1">
    <property type="nucleotide sequence ID" value="NZ_JACEOG010000002.1"/>
</dbReference>
<name>A0A838XRM3_9ACTN</name>
<evidence type="ECO:0000313" key="2">
    <source>
        <dbReference type="Proteomes" id="UP000550354"/>
    </source>
</evidence>
<evidence type="ECO:0000313" key="1">
    <source>
        <dbReference type="EMBL" id="MBA4609653.1"/>
    </source>
</evidence>
<keyword evidence="2" id="KW-1185">Reference proteome</keyword>
<sequence>MTLPTHPIRGRVLDANLHLLDRSIQDVDGRPAAFVADLELRRDGDDVVIADLVAGSGLLERFFGGHTPSRLLHRIAWSDVAEVGTRIVLGVSAERHEVLWVERWVRDHVIARIPGSRHDPA</sequence>